<accession>A0A1H2Q676</accession>
<dbReference type="InterPro" id="IPR036388">
    <property type="entry name" value="WH-like_DNA-bd_sf"/>
</dbReference>
<dbReference type="InterPro" id="IPR036390">
    <property type="entry name" value="WH_DNA-bd_sf"/>
</dbReference>
<feature type="domain" description="HTH marR-type" evidence="1">
    <location>
        <begin position="24"/>
        <end position="159"/>
    </location>
</feature>
<dbReference type="STRING" id="418495.SAMN05216215_10014"/>
<reference evidence="3" key="1">
    <citation type="submission" date="2016-10" db="EMBL/GenBank/DDBJ databases">
        <authorList>
            <person name="Varghese N."/>
            <person name="Submissions S."/>
        </authorList>
    </citation>
    <scope>NUCLEOTIDE SEQUENCE [LARGE SCALE GENOMIC DNA]</scope>
    <source>
        <strain evidence="3">CGMCC 4.3530</strain>
    </source>
</reference>
<organism evidence="2 3">
    <name type="scientific">Saccharopolyspora shandongensis</name>
    <dbReference type="NCBI Taxonomy" id="418495"/>
    <lineage>
        <taxon>Bacteria</taxon>
        <taxon>Bacillati</taxon>
        <taxon>Actinomycetota</taxon>
        <taxon>Actinomycetes</taxon>
        <taxon>Pseudonocardiales</taxon>
        <taxon>Pseudonocardiaceae</taxon>
        <taxon>Saccharopolyspora</taxon>
    </lineage>
</organism>
<evidence type="ECO:0000313" key="2">
    <source>
        <dbReference type="EMBL" id="SDW02651.1"/>
    </source>
</evidence>
<dbReference type="PRINTS" id="PR00598">
    <property type="entry name" value="HTHMARR"/>
</dbReference>
<protein>
    <submittedName>
        <fullName evidence="2">DNA-binding transcriptional regulator, MarR family</fullName>
    </submittedName>
</protein>
<dbReference type="InterPro" id="IPR000835">
    <property type="entry name" value="HTH_MarR-typ"/>
</dbReference>
<gene>
    <name evidence="2" type="ORF">SAMN05216215_10014</name>
</gene>
<dbReference type="AlphaFoldDB" id="A0A1H2Q676"/>
<dbReference type="GO" id="GO:0006950">
    <property type="term" value="P:response to stress"/>
    <property type="evidence" value="ECO:0007669"/>
    <property type="project" value="TreeGrafter"/>
</dbReference>
<dbReference type="GO" id="GO:0003700">
    <property type="term" value="F:DNA-binding transcription factor activity"/>
    <property type="evidence" value="ECO:0007669"/>
    <property type="project" value="InterPro"/>
</dbReference>
<dbReference type="Pfam" id="PF12802">
    <property type="entry name" value="MarR_2"/>
    <property type="match status" value="1"/>
</dbReference>
<dbReference type="SUPFAM" id="SSF46785">
    <property type="entry name" value="Winged helix' DNA-binding domain"/>
    <property type="match status" value="1"/>
</dbReference>
<evidence type="ECO:0000259" key="1">
    <source>
        <dbReference type="PROSITE" id="PS50995"/>
    </source>
</evidence>
<dbReference type="EMBL" id="FNOK01000001">
    <property type="protein sequence ID" value="SDW02651.1"/>
    <property type="molecule type" value="Genomic_DNA"/>
</dbReference>
<dbReference type="Gene3D" id="1.10.10.10">
    <property type="entry name" value="Winged helix-like DNA-binding domain superfamily/Winged helix DNA-binding domain"/>
    <property type="match status" value="1"/>
</dbReference>
<dbReference type="InterPro" id="IPR039422">
    <property type="entry name" value="MarR/SlyA-like"/>
</dbReference>
<evidence type="ECO:0000313" key="3">
    <source>
        <dbReference type="Proteomes" id="UP000199529"/>
    </source>
</evidence>
<keyword evidence="3" id="KW-1185">Reference proteome</keyword>
<sequence>MSSDAVDEIVDQWARERPGMPVDSIGVVARILRIAKLLTDERRRVLAELGIDNAILDLLATLRRAGAPYRLSPAEIAENCLVSGGAITQRVARAEESGLVRSQRSASGKRTVTVELTPRGHQAIERNIEVLIGRERQLLAGMPAGDQRQLEGLLRDLLAQMSRD</sequence>
<dbReference type="PROSITE" id="PS50995">
    <property type="entry name" value="HTH_MARR_2"/>
    <property type="match status" value="1"/>
</dbReference>
<name>A0A1H2Q676_9PSEU</name>
<dbReference type="OrthoDB" id="3237509at2"/>
<dbReference type="SMART" id="SM00347">
    <property type="entry name" value="HTH_MARR"/>
    <property type="match status" value="1"/>
</dbReference>
<dbReference type="Proteomes" id="UP000199529">
    <property type="component" value="Unassembled WGS sequence"/>
</dbReference>
<dbReference type="PANTHER" id="PTHR33164:SF104">
    <property type="entry name" value="TRANSCRIPTIONAL REGULATORY PROTEIN"/>
    <property type="match status" value="1"/>
</dbReference>
<keyword evidence="2" id="KW-0238">DNA-binding</keyword>
<proteinExistence type="predicted"/>
<dbReference type="GO" id="GO:0003677">
    <property type="term" value="F:DNA binding"/>
    <property type="evidence" value="ECO:0007669"/>
    <property type="project" value="UniProtKB-KW"/>
</dbReference>
<dbReference type="PANTHER" id="PTHR33164">
    <property type="entry name" value="TRANSCRIPTIONAL REGULATOR, MARR FAMILY"/>
    <property type="match status" value="1"/>
</dbReference>
<dbReference type="RefSeq" id="WP_093259848.1">
    <property type="nucleotide sequence ID" value="NZ_FNOK01000001.1"/>
</dbReference>